<dbReference type="Pfam" id="PF17805">
    <property type="entry name" value="AsnC_trans_reg2"/>
    <property type="match status" value="1"/>
</dbReference>
<dbReference type="PANTHER" id="PTHR43413:SF1">
    <property type="entry name" value="SIROHEME DECARBOXYLASE NIRL SUBUNIT"/>
    <property type="match status" value="1"/>
</dbReference>
<dbReference type="EC" id="4.1.1.111" evidence="4"/>
<dbReference type="InterPro" id="IPR050684">
    <property type="entry name" value="HTH-Siroheme_Decarb"/>
</dbReference>
<dbReference type="EMBL" id="JAPWGY010000002">
    <property type="protein sequence ID" value="MCZ4280313.1"/>
    <property type="molecule type" value="Genomic_DNA"/>
</dbReference>
<evidence type="ECO:0000256" key="4">
    <source>
        <dbReference type="ARBA" id="ARBA00023471"/>
    </source>
</evidence>
<reference evidence="8" key="1">
    <citation type="submission" date="2022-12" db="EMBL/GenBank/DDBJ databases">
        <title>Bacterial isolates from different developmental stages of Nematostella vectensis.</title>
        <authorList>
            <person name="Fraune S."/>
        </authorList>
    </citation>
    <scope>NUCLEOTIDE SEQUENCE</scope>
    <source>
        <strain evidence="8">G21630-S1</strain>
    </source>
</reference>
<evidence type="ECO:0000256" key="1">
    <source>
        <dbReference type="ARBA" id="ARBA00023239"/>
    </source>
</evidence>
<sequence>MIDQLNDLEVRLLNNWQRNFPVSSRPYAEIAAREGASEEEVINGFARLAERRVLSRIGATYCTGRAGASVLAAVAVEPEQLEKVAVQINSFAGVNHNYERSNALNLWFVATAADTETLDRTLEAIERKIEHEVLIMPMVEAYRLDLGFRVT</sequence>
<dbReference type="Pfam" id="PF22451">
    <property type="entry name" value="NirdL-like_HTH"/>
    <property type="match status" value="1"/>
</dbReference>
<dbReference type="InterPro" id="IPR053953">
    <property type="entry name" value="NirdL-like_HTH"/>
</dbReference>
<evidence type="ECO:0000259" key="7">
    <source>
        <dbReference type="Pfam" id="PF22451"/>
    </source>
</evidence>
<accession>A0ABT4LGS8</accession>
<dbReference type="Proteomes" id="UP001069802">
    <property type="component" value="Unassembled WGS sequence"/>
</dbReference>
<name>A0ABT4LGS8_9PROT</name>
<keyword evidence="1" id="KW-0456">Lyase</keyword>
<evidence type="ECO:0000256" key="3">
    <source>
        <dbReference type="ARBA" id="ARBA00023457"/>
    </source>
</evidence>
<comment type="pathway">
    <text evidence="2">Porphyrin-containing compound metabolism.</text>
</comment>
<feature type="domain" description="Siroheme decarboxylase NirL-like HTH" evidence="7">
    <location>
        <begin position="11"/>
        <end position="53"/>
    </location>
</feature>
<protein>
    <recommendedName>
        <fullName evidence="4">siroheme decarboxylase</fullName>
        <ecNumber evidence="4">4.1.1.111</ecNumber>
    </recommendedName>
</protein>
<feature type="domain" description="Siroheme decarboxylase AsnC-like ligand binding" evidence="6">
    <location>
        <begin position="68"/>
        <end position="142"/>
    </location>
</feature>
<comment type="similarity">
    <text evidence="3">Belongs to the Ahb/Nir family.</text>
</comment>
<dbReference type="RefSeq" id="WP_269422523.1">
    <property type="nucleotide sequence ID" value="NZ_JAPWGY010000002.1"/>
</dbReference>
<evidence type="ECO:0000259" key="6">
    <source>
        <dbReference type="Pfam" id="PF17805"/>
    </source>
</evidence>
<comment type="caution">
    <text evidence="8">The sequence shown here is derived from an EMBL/GenBank/DDBJ whole genome shotgun (WGS) entry which is preliminary data.</text>
</comment>
<organism evidence="8 9">
    <name type="scientific">Kiloniella laminariae</name>
    <dbReference type="NCBI Taxonomy" id="454162"/>
    <lineage>
        <taxon>Bacteria</taxon>
        <taxon>Pseudomonadati</taxon>
        <taxon>Pseudomonadota</taxon>
        <taxon>Alphaproteobacteria</taxon>
        <taxon>Rhodospirillales</taxon>
        <taxon>Kiloniellaceae</taxon>
        <taxon>Kiloniella</taxon>
    </lineage>
</organism>
<evidence type="ECO:0000313" key="8">
    <source>
        <dbReference type="EMBL" id="MCZ4280313.1"/>
    </source>
</evidence>
<evidence type="ECO:0000256" key="2">
    <source>
        <dbReference type="ARBA" id="ARBA00023444"/>
    </source>
</evidence>
<gene>
    <name evidence="8" type="ORF">O4H49_05965</name>
</gene>
<keyword evidence="9" id="KW-1185">Reference proteome</keyword>
<comment type="catalytic activity">
    <reaction evidence="5">
        <text>siroheme + 2 H(+) = 12,18-didecarboxysiroheme + 2 CO2</text>
        <dbReference type="Rhea" id="RHEA:19093"/>
        <dbReference type="ChEBI" id="CHEBI:15378"/>
        <dbReference type="ChEBI" id="CHEBI:16526"/>
        <dbReference type="ChEBI" id="CHEBI:60052"/>
        <dbReference type="ChEBI" id="CHEBI:140497"/>
        <dbReference type="EC" id="4.1.1.111"/>
    </reaction>
</comment>
<evidence type="ECO:0000313" key="9">
    <source>
        <dbReference type="Proteomes" id="UP001069802"/>
    </source>
</evidence>
<dbReference type="Gene3D" id="3.30.70.3460">
    <property type="match status" value="1"/>
</dbReference>
<proteinExistence type="inferred from homology"/>
<dbReference type="PANTHER" id="PTHR43413">
    <property type="entry name" value="TRANSCRIPTIONAL REGULATOR, ASNC FAMILY"/>
    <property type="match status" value="1"/>
</dbReference>
<dbReference type="InterPro" id="IPR040523">
    <property type="entry name" value="AsnC_trans_reg2"/>
</dbReference>
<evidence type="ECO:0000256" key="5">
    <source>
        <dbReference type="ARBA" id="ARBA00048470"/>
    </source>
</evidence>